<keyword evidence="2 4" id="KW-0689">Ribosomal protein</keyword>
<evidence type="ECO:0000313" key="6">
    <source>
        <dbReference type="Proteomes" id="UP000178372"/>
    </source>
</evidence>
<dbReference type="EMBL" id="MFZF01000016">
    <property type="protein sequence ID" value="OGK16459.1"/>
    <property type="molecule type" value="Genomic_DNA"/>
</dbReference>
<reference evidence="5 6" key="1">
    <citation type="journal article" date="2016" name="Nat. Commun.">
        <title>Thousands of microbial genomes shed light on interconnected biogeochemical processes in an aquifer system.</title>
        <authorList>
            <person name="Anantharaman K."/>
            <person name="Brown C.T."/>
            <person name="Hug L.A."/>
            <person name="Sharon I."/>
            <person name="Castelle C.J."/>
            <person name="Probst A.J."/>
            <person name="Thomas B.C."/>
            <person name="Singh A."/>
            <person name="Wilkins M.J."/>
            <person name="Karaoz U."/>
            <person name="Brodie E.L."/>
            <person name="Williams K.H."/>
            <person name="Hubbard S.S."/>
            <person name="Banfield J.F."/>
        </authorList>
    </citation>
    <scope>NUCLEOTIDE SEQUENCE [LARGE SCALE GENOMIC DNA]</scope>
</reference>
<name>A0A1F7GBZ2_9BACT</name>
<dbReference type="GO" id="GO:0017148">
    <property type="term" value="P:negative regulation of translation"/>
    <property type="evidence" value="ECO:0007669"/>
    <property type="project" value="TreeGrafter"/>
</dbReference>
<dbReference type="GO" id="GO:0003735">
    <property type="term" value="F:structural constituent of ribosome"/>
    <property type="evidence" value="ECO:0007669"/>
    <property type="project" value="InterPro"/>
</dbReference>
<dbReference type="InterPro" id="IPR005823">
    <property type="entry name" value="Ribosomal_uL13_bac-type"/>
</dbReference>
<dbReference type="Pfam" id="PF00572">
    <property type="entry name" value="Ribosomal_L13"/>
    <property type="match status" value="1"/>
</dbReference>
<dbReference type="NCBIfam" id="TIGR01066">
    <property type="entry name" value="rplM_bact"/>
    <property type="match status" value="1"/>
</dbReference>
<evidence type="ECO:0000313" key="5">
    <source>
        <dbReference type="EMBL" id="OGK16459.1"/>
    </source>
</evidence>
<sequence length="145" mass="16562">MTHLTHITPSARPKLVKRSWHIFDAKSHVLGRLATEVATHLIGKNKTDYSPEADMGDFIVVINSRHVKLTGNKELQKTYSRYSGYPGGLKKVTLEKAKANKPNFIIHKAVWGMLPKNKLRKIRIKRLFIYESDTHPHQKEVIAQG</sequence>
<dbReference type="InterPro" id="IPR036899">
    <property type="entry name" value="Ribosomal_uL13_sf"/>
</dbReference>
<dbReference type="CDD" id="cd00392">
    <property type="entry name" value="Ribosomal_L13"/>
    <property type="match status" value="1"/>
</dbReference>
<gene>
    <name evidence="4" type="primary">rplM</name>
    <name evidence="5" type="ORF">A2690_03875</name>
</gene>
<evidence type="ECO:0000256" key="3">
    <source>
        <dbReference type="ARBA" id="ARBA00023274"/>
    </source>
</evidence>
<proteinExistence type="inferred from homology"/>
<dbReference type="GO" id="GO:0005840">
    <property type="term" value="C:ribosome"/>
    <property type="evidence" value="ECO:0007669"/>
    <property type="project" value="UniProtKB-KW"/>
</dbReference>
<comment type="caution">
    <text evidence="5">The sequence shown here is derived from an EMBL/GenBank/DDBJ whole genome shotgun (WGS) entry which is preliminary data.</text>
</comment>
<organism evidence="5 6">
    <name type="scientific">Candidatus Roizmanbacteria bacterium RIFCSPHIGHO2_01_FULL_39_12b</name>
    <dbReference type="NCBI Taxonomy" id="1802030"/>
    <lineage>
        <taxon>Bacteria</taxon>
        <taxon>Candidatus Roizmaniibacteriota</taxon>
    </lineage>
</organism>
<dbReference type="Proteomes" id="UP000178372">
    <property type="component" value="Unassembled WGS sequence"/>
</dbReference>
<accession>A0A1F7GBZ2</accession>
<dbReference type="AlphaFoldDB" id="A0A1F7GBZ2"/>
<comment type="subunit">
    <text evidence="4">Part of the 50S ribosomal subunit.</text>
</comment>
<comment type="function">
    <text evidence="4">This protein is one of the early assembly proteins of the 50S ribosomal subunit, although it is not seen to bind rRNA by itself. It is important during the early stages of 50S assembly.</text>
</comment>
<dbReference type="SUPFAM" id="SSF52161">
    <property type="entry name" value="Ribosomal protein L13"/>
    <property type="match status" value="1"/>
</dbReference>
<dbReference type="GO" id="GO:0003729">
    <property type="term" value="F:mRNA binding"/>
    <property type="evidence" value="ECO:0007669"/>
    <property type="project" value="TreeGrafter"/>
</dbReference>
<evidence type="ECO:0000256" key="2">
    <source>
        <dbReference type="ARBA" id="ARBA00022980"/>
    </source>
</evidence>
<dbReference type="HAMAP" id="MF_01366">
    <property type="entry name" value="Ribosomal_uL13"/>
    <property type="match status" value="1"/>
</dbReference>
<evidence type="ECO:0000256" key="4">
    <source>
        <dbReference type="HAMAP-Rule" id="MF_01366"/>
    </source>
</evidence>
<dbReference type="Gene3D" id="3.90.1180.10">
    <property type="entry name" value="Ribosomal protein L13"/>
    <property type="match status" value="1"/>
</dbReference>
<dbReference type="InterPro" id="IPR005822">
    <property type="entry name" value="Ribosomal_uL13"/>
</dbReference>
<dbReference type="PIRSF" id="PIRSF002181">
    <property type="entry name" value="Ribosomal_L13"/>
    <property type="match status" value="1"/>
</dbReference>
<dbReference type="GO" id="GO:1990904">
    <property type="term" value="C:ribonucleoprotein complex"/>
    <property type="evidence" value="ECO:0007669"/>
    <property type="project" value="UniProtKB-KW"/>
</dbReference>
<protein>
    <recommendedName>
        <fullName evidence="4">Large ribosomal subunit protein uL13</fullName>
    </recommendedName>
</protein>
<dbReference type="PANTHER" id="PTHR11545:SF2">
    <property type="entry name" value="LARGE RIBOSOMAL SUBUNIT PROTEIN UL13M"/>
    <property type="match status" value="1"/>
</dbReference>
<evidence type="ECO:0000256" key="1">
    <source>
        <dbReference type="ARBA" id="ARBA00006227"/>
    </source>
</evidence>
<dbReference type="GO" id="GO:0006412">
    <property type="term" value="P:translation"/>
    <property type="evidence" value="ECO:0007669"/>
    <property type="project" value="UniProtKB-UniRule"/>
</dbReference>
<comment type="similarity">
    <text evidence="1 4">Belongs to the universal ribosomal protein uL13 family.</text>
</comment>
<keyword evidence="3 4" id="KW-0687">Ribonucleoprotein</keyword>
<dbReference type="PANTHER" id="PTHR11545">
    <property type="entry name" value="RIBOSOMAL PROTEIN L13"/>
    <property type="match status" value="1"/>
</dbReference>